<keyword evidence="1" id="KW-0175">Coiled coil</keyword>
<feature type="coiled-coil region" evidence="1">
    <location>
        <begin position="140"/>
        <end position="200"/>
    </location>
</feature>
<name>A0A7J5Y034_DISMA</name>
<evidence type="ECO:0000313" key="3">
    <source>
        <dbReference type="EMBL" id="KAF3841728.1"/>
    </source>
</evidence>
<keyword evidence="4" id="KW-1185">Reference proteome</keyword>
<accession>A0A7J5Y034</accession>
<evidence type="ECO:0000256" key="1">
    <source>
        <dbReference type="SAM" id="Coils"/>
    </source>
</evidence>
<comment type="caution">
    <text evidence="3">The sequence shown here is derived from an EMBL/GenBank/DDBJ whole genome shotgun (WGS) entry which is preliminary data.</text>
</comment>
<dbReference type="OrthoDB" id="294702at2759"/>
<proteinExistence type="predicted"/>
<organism evidence="3 4">
    <name type="scientific">Dissostichus mawsoni</name>
    <name type="common">Antarctic cod</name>
    <dbReference type="NCBI Taxonomy" id="36200"/>
    <lineage>
        <taxon>Eukaryota</taxon>
        <taxon>Metazoa</taxon>
        <taxon>Chordata</taxon>
        <taxon>Craniata</taxon>
        <taxon>Vertebrata</taxon>
        <taxon>Euteleostomi</taxon>
        <taxon>Actinopterygii</taxon>
        <taxon>Neopterygii</taxon>
        <taxon>Teleostei</taxon>
        <taxon>Neoteleostei</taxon>
        <taxon>Acanthomorphata</taxon>
        <taxon>Eupercaria</taxon>
        <taxon>Perciformes</taxon>
        <taxon>Notothenioidei</taxon>
        <taxon>Nototheniidae</taxon>
        <taxon>Dissostichus</taxon>
    </lineage>
</organism>
<sequence>MIKGEETVKHLKDLRTRAKVALGRKVNSVTKMVNTMLEEELMKEYGEVHKAGTKVTEANSEYLMKLILNADSDEDQVSEELRADVEKTDGETSQRLEEVSEVIKANLWSRHGERKVMFAVGEAEKVYEEAEATQIDLVSYESYEKQLNNLEILIKELKEVHSTWRGWAPATAKTDVEEIVRQLETRKNALKRQKEAEFNKARGAAELARTAAEDERAQFALVQLRQDQAQRSKLAEAQIAAEEARPEGKFRSIAVVNLVKPERFSSLARLCGVVTWVRRAAEKWLTRRGRAAGQAKWEARVLDKRKGKPVPLRGDLASGSLKIPKQRTKKKEPPQTPPPEQGYLGWWPPWVIRPGGQVGGVL</sequence>
<dbReference type="EMBL" id="JAAKFY010000019">
    <property type="protein sequence ID" value="KAF3841728.1"/>
    <property type="molecule type" value="Genomic_DNA"/>
</dbReference>
<dbReference type="AlphaFoldDB" id="A0A7J5Y034"/>
<evidence type="ECO:0000313" key="4">
    <source>
        <dbReference type="Proteomes" id="UP000518266"/>
    </source>
</evidence>
<protein>
    <submittedName>
        <fullName evidence="3">Uncharacterized protein</fullName>
    </submittedName>
</protein>
<dbReference type="Proteomes" id="UP000518266">
    <property type="component" value="Unassembled WGS sequence"/>
</dbReference>
<reference evidence="3 4" key="1">
    <citation type="submission" date="2020-03" db="EMBL/GenBank/DDBJ databases">
        <title>Dissostichus mawsoni Genome sequencing and assembly.</title>
        <authorList>
            <person name="Park H."/>
        </authorList>
    </citation>
    <scope>NUCLEOTIDE SEQUENCE [LARGE SCALE GENOMIC DNA]</scope>
    <source>
        <strain evidence="3">DM0001</strain>
        <tissue evidence="3">Muscle</tissue>
    </source>
</reference>
<evidence type="ECO:0000256" key="2">
    <source>
        <dbReference type="SAM" id="MobiDB-lite"/>
    </source>
</evidence>
<gene>
    <name evidence="3" type="ORF">F7725_023679</name>
</gene>
<feature type="region of interest" description="Disordered" evidence="2">
    <location>
        <begin position="308"/>
        <end position="345"/>
    </location>
</feature>